<dbReference type="InterPro" id="IPR039226">
    <property type="entry name" value="Ski3/TTC37"/>
</dbReference>
<dbReference type="SUPFAM" id="SSF48452">
    <property type="entry name" value="TPR-like"/>
    <property type="match status" value="3"/>
</dbReference>
<sequence>MVEVKVVLKQAKKLLGECRSQDELLDDNIEDYMLFCFAALACANLDDVTRAKVLYEKAILLDSKMPIAWQGLYKLYSSGKLAPEDRSIEVCTRLAALRLFYMTTTIKYCFRNTEGLTDVTFNSKDGSFIKRLGCVSMHCLSLFRENDISSALDIVDGSTDSLLTFLPLSMISVHLLAEVENWERVIQASVFSLFFINSAISCYETYLVSSFWVNTLDFLFLYSSSYFSHLSVLHAINGGSPENALEDAESILNDELASWHDFILVAELNMALSKDAMSLLVKSAKMNPRSSRVFFLLGKALCRKNPLKARSCLERAVKIRPTNEEYVRALDDVYCEAGESVEQRLSLLNGLFITLVHSLSSNGYASNTHWDTVISELQHVVRELTDDIVSWAGLAEAYSSRGNLQLIQVLMRMHNLDAAAERCARWRSCHGQDSALKNAVDLLDAQVRLRLFDSTLSDKRYNYLKTAFNLLDSVISEKPRISLAYKLAADALFRNKYPSWSVSCRLSAIRSSIIFYSVALHLNQGNPWAWNDLAVALLYSAHLNNSSEDAVKALECLRKALSLCKCFQMRSHFWTLIAEAERLSAIEGERNDAPLSAALQQHYLVRALQLNKANDEAWLRLALLYYTNGMDQSHMAIETALKHNPQLAEAWCAWALKADSEGIIHEAMDMFRHSISIKPIVSDFVV</sequence>
<evidence type="ECO:0000256" key="1">
    <source>
        <dbReference type="ARBA" id="ARBA00022737"/>
    </source>
</evidence>
<dbReference type="GO" id="GO:0006401">
    <property type="term" value="P:RNA catabolic process"/>
    <property type="evidence" value="ECO:0007669"/>
    <property type="project" value="InterPro"/>
</dbReference>
<keyword evidence="1" id="KW-0677">Repeat</keyword>
<dbReference type="WBParaSite" id="ACAC_0001074001-mRNA-1">
    <property type="protein sequence ID" value="ACAC_0001074001-mRNA-1"/>
    <property type="gene ID" value="ACAC_0001074001"/>
</dbReference>
<proteinExistence type="predicted"/>
<reference evidence="3" key="1">
    <citation type="submission" date="2012-09" db="EMBL/GenBank/DDBJ databases">
        <authorList>
            <person name="Martin A.A."/>
        </authorList>
    </citation>
    <scope>NUCLEOTIDE SEQUENCE</scope>
</reference>
<dbReference type="InterPro" id="IPR019734">
    <property type="entry name" value="TPR_rpt"/>
</dbReference>
<evidence type="ECO:0000313" key="4">
    <source>
        <dbReference type="WBParaSite" id="ACAC_0001074001-mRNA-1"/>
    </source>
</evidence>
<keyword evidence="3" id="KW-1185">Reference proteome</keyword>
<dbReference type="InterPro" id="IPR011990">
    <property type="entry name" value="TPR-like_helical_dom_sf"/>
</dbReference>
<dbReference type="GO" id="GO:0055087">
    <property type="term" value="C:Ski complex"/>
    <property type="evidence" value="ECO:0007669"/>
    <property type="project" value="InterPro"/>
</dbReference>
<organism evidence="3 4">
    <name type="scientific">Angiostrongylus cantonensis</name>
    <name type="common">Rat lungworm</name>
    <dbReference type="NCBI Taxonomy" id="6313"/>
    <lineage>
        <taxon>Eukaryota</taxon>
        <taxon>Metazoa</taxon>
        <taxon>Ecdysozoa</taxon>
        <taxon>Nematoda</taxon>
        <taxon>Chromadorea</taxon>
        <taxon>Rhabditida</taxon>
        <taxon>Rhabditina</taxon>
        <taxon>Rhabditomorpha</taxon>
        <taxon>Strongyloidea</taxon>
        <taxon>Metastrongylidae</taxon>
        <taxon>Angiostrongylus</taxon>
    </lineage>
</organism>
<dbReference type="PANTHER" id="PTHR15704:SF7">
    <property type="entry name" value="SUPERKILLER COMPLEX PROTEIN 3"/>
    <property type="match status" value="1"/>
</dbReference>
<dbReference type="AlphaFoldDB" id="A0A158PBC5"/>
<evidence type="ECO:0000313" key="3">
    <source>
        <dbReference type="Proteomes" id="UP000035642"/>
    </source>
</evidence>
<dbReference type="Proteomes" id="UP000035642">
    <property type="component" value="Unassembled WGS sequence"/>
</dbReference>
<keyword evidence="2" id="KW-0802">TPR repeat</keyword>
<name>A0A158PBC5_ANGCA</name>
<accession>A0A158PBC5</accession>
<dbReference type="SMART" id="SM00028">
    <property type="entry name" value="TPR"/>
    <property type="match status" value="5"/>
</dbReference>
<reference evidence="4" key="2">
    <citation type="submission" date="2016-04" db="UniProtKB">
        <authorList>
            <consortium name="WormBaseParasite"/>
        </authorList>
    </citation>
    <scope>IDENTIFICATION</scope>
</reference>
<dbReference type="PANTHER" id="PTHR15704">
    <property type="entry name" value="SUPERKILLER 3 PROTEIN-RELATED"/>
    <property type="match status" value="1"/>
</dbReference>
<protein>
    <submittedName>
        <fullName evidence="4">TPR_REGION domain-containing protein</fullName>
    </submittedName>
</protein>
<dbReference type="STRING" id="6313.A0A158PBC5"/>
<evidence type="ECO:0000256" key="2">
    <source>
        <dbReference type="ARBA" id="ARBA00022803"/>
    </source>
</evidence>
<dbReference type="Gene3D" id="1.25.40.10">
    <property type="entry name" value="Tetratricopeptide repeat domain"/>
    <property type="match status" value="3"/>
</dbReference>